<protein>
    <submittedName>
        <fullName evidence="1">Uncharacterized protein</fullName>
    </submittedName>
</protein>
<sequence>MRGFPIHPSHTQPLHLRLSTSISDPDLNQASRTDSITAPYRHLPPIQEELAIMAPNERPPPTQRSLRPQKHTANLSSDAADASPALDGDAPGDQDWARIYPDAVEMYRNRGFKLREFMTLMEHRHGFKATPNMYKKRFKKWRLVKCRNTGFRKKKTGCSSTHGSPSSQHCHRANITPQPEIQSDKVFEWVLKDIHNWMHGMVQVTRNQPFPTYRSQEMYQTFTLAMELFNLNLVQLAGKTLKKLFIQLEGVLEEASFNLLWNILDIVYEMKMNGQSRLLTIFIQHLQALTQVKLATGHPVYTFIRQISIQDSNQLDAIRACHSAMLDELQSQLTPVEYRQQLHNSCVVRMKRTTCVVPDPFTVGIWMLKKRNDTMGAYFASCWSKIVSRRSSKTTPPLPRERSEVQVLAENLVQRRLDTANLTFAGAIIADATRRLAVIEMGAGGVLYDGHTEGDTTKAASEATEAGHFSLELIDWHAMLAIERNLRLVGLCQDADLIKGHVQLKVEQFVRDI</sequence>
<comment type="caution">
    <text evidence="1">The sequence shown here is derived from an EMBL/GenBank/DDBJ whole genome shotgun (WGS) entry which is preliminary data.</text>
</comment>
<evidence type="ECO:0000313" key="1">
    <source>
        <dbReference type="EMBL" id="KAJ2976406.1"/>
    </source>
</evidence>
<dbReference type="Proteomes" id="UP001143910">
    <property type="component" value="Unassembled WGS sequence"/>
</dbReference>
<name>A0ACC1ND38_9HYPO</name>
<organism evidence="1 2">
    <name type="scientific">Zarea fungicola</name>
    <dbReference type="NCBI Taxonomy" id="93591"/>
    <lineage>
        <taxon>Eukaryota</taxon>
        <taxon>Fungi</taxon>
        <taxon>Dikarya</taxon>
        <taxon>Ascomycota</taxon>
        <taxon>Pezizomycotina</taxon>
        <taxon>Sordariomycetes</taxon>
        <taxon>Hypocreomycetidae</taxon>
        <taxon>Hypocreales</taxon>
        <taxon>Cordycipitaceae</taxon>
        <taxon>Zarea</taxon>
    </lineage>
</organism>
<proteinExistence type="predicted"/>
<keyword evidence="2" id="KW-1185">Reference proteome</keyword>
<reference evidence="1" key="1">
    <citation type="submission" date="2022-08" db="EMBL/GenBank/DDBJ databases">
        <title>Genome Sequence of Lecanicillium fungicola.</title>
        <authorList>
            <person name="Buettner E."/>
        </authorList>
    </citation>
    <scope>NUCLEOTIDE SEQUENCE</scope>
    <source>
        <strain evidence="1">Babe33</strain>
    </source>
</reference>
<dbReference type="EMBL" id="JANJQO010000588">
    <property type="protein sequence ID" value="KAJ2976406.1"/>
    <property type="molecule type" value="Genomic_DNA"/>
</dbReference>
<gene>
    <name evidence="1" type="ORF">NQ176_g4970</name>
</gene>
<accession>A0ACC1ND38</accession>
<evidence type="ECO:0000313" key="2">
    <source>
        <dbReference type="Proteomes" id="UP001143910"/>
    </source>
</evidence>